<dbReference type="InterPro" id="IPR043128">
    <property type="entry name" value="Rev_trsase/Diguanyl_cyclase"/>
</dbReference>
<dbReference type="SUPFAM" id="SSF55073">
    <property type="entry name" value="Nucleotide cyclase"/>
    <property type="match status" value="1"/>
</dbReference>
<dbReference type="Pfam" id="PF00990">
    <property type="entry name" value="GGDEF"/>
    <property type="match status" value="1"/>
</dbReference>
<dbReference type="SMART" id="SM00304">
    <property type="entry name" value="HAMP"/>
    <property type="match status" value="1"/>
</dbReference>
<dbReference type="CDD" id="cd01948">
    <property type="entry name" value="EAL"/>
    <property type="match status" value="1"/>
</dbReference>
<dbReference type="Gene3D" id="3.30.70.270">
    <property type="match status" value="1"/>
</dbReference>
<dbReference type="PROSITE" id="PS50887">
    <property type="entry name" value="GGDEF"/>
    <property type="match status" value="1"/>
</dbReference>
<feature type="transmembrane region" description="Helical" evidence="1">
    <location>
        <begin position="270"/>
        <end position="291"/>
    </location>
</feature>
<dbReference type="InterPro" id="IPR029787">
    <property type="entry name" value="Nucleotide_cyclase"/>
</dbReference>
<dbReference type="Gene3D" id="3.20.20.450">
    <property type="entry name" value="EAL domain"/>
    <property type="match status" value="1"/>
</dbReference>
<dbReference type="Gene3D" id="6.10.340.10">
    <property type="match status" value="1"/>
</dbReference>
<dbReference type="InterPro" id="IPR000160">
    <property type="entry name" value="GGDEF_dom"/>
</dbReference>
<dbReference type="SMART" id="SM00052">
    <property type="entry name" value="EAL"/>
    <property type="match status" value="1"/>
</dbReference>
<dbReference type="Pfam" id="PF00672">
    <property type="entry name" value="HAMP"/>
    <property type="match status" value="1"/>
</dbReference>
<dbReference type="Pfam" id="PF14827">
    <property type="entry name" value="dCache_3"/>
    <property type="match status" value="1"/>
</dbReference>
<gene>
    <name evidence="5" type="ORF">ACFP85_13925</name>
</gene>
<protein>
    <submittedName>
        <fullName evidence="5">Bifunctional diguanylate cyclase/phosphodiesterase</fullName>
    </submittedName>
</protein>
<dbReference type="PANTHER" id="PTHR33121:SF79">
    <property type="entry name" value="CYCLIC DI-GMP PHOSPHODIESTERASE PDED-RELATED"/>
    <property type="match status" value="1"/>
</dbReference>
<evidence type="ECO:0000259" key="2">
    <source>
        <dbReference type="PROSITE" id="PS50883"/>
    </source>
</evidence>
<dbReference type="RefSeq" id="WP_131258422.1">
    <property type="nucleotide sequence ID" value="NZ_JBHSUS010000001.1"/>
</dbReference>
<dbReference type="Proteomes" id="UP001596364">
    <property type="component" value="Unassembled WGS sequence"/>
</dbReference>
<dbReference type="CDD" id="cd01949">
    <property type="entry name" value="GGDEF"/>
    <property type="match status" value="1"/>
</dbReference>
<organism evidence="5 6">
    <name type="scientific">Pseudobowmanella zhangzhouensis</name>
    <dbReference type="NCBI Taxonomy" id="1537679"/>
    <lineage>
        <taxon>Bacteria</taxon>
        <taxon>Pseudomonadati</taxon>
        <taxon>Pseudomonadota</taxon>
        <taxon>Gammaproteobacteria</taxon>
        <taxon>Alteromonadales</taxon>
        <taxon>Alteromonadaceae</taxon>
    </lineage>
</organism>
<dbReference type="EMBL" id="JBHSUS010000001">
    <property type="protein sequence ID" value="MFC6441246.1"/>
    <property type="molecule type" value="Genomic_DNA"/>
</dbReference>
<keyword evidence="1" id="KW-0472">Membrane</keyword>
<evidence type="ECO:0000256" key="1">
    <source>
        <dbReference type="SAM" id="Phobius"/>
    </source>
</evidence>
<keyword evidence="1" id="KW-0812">Transmembrane</keyword>
<dbReference type="SUPFAM" id="SSF141868">
    <property type="entry name" value="EAL domain-like"/>
    <property type="match status" value="1"/>
</dbReference>
<feature type="transmembrane region" description="Helical" evidence="1">
    <location>
        <begin position="9"/>
        <end position="30"/>
    </location>
</feature>
<evidence type="ECO:0000259" key="3">
    <source>
        <dbReference type="PROSITE" id="PS50885"/>
    </source>
</evidence>
<feature type="domain" description="GGDEF" evidence="4">
    <location>
        <begin position="376"/>
        <end position="506"/>
    </location>
</feature>
<dbReference type="Pfam" id="PF00563">
    <property type="entry name" value="EAL"/>
    <property type="match status" value="1"/>
</dbReference>
<dbReference type="InterPro" id="IPR029150">
    <property type="entry name" value="dCache_3"/>
</dbReference>
<dbReference type="PANTHER" id="PTHR33121">
    <property type="entry name" value="CYCLIC DI-GMP PHOSPHODIESTERASE PDEF"/>
    <property type="match status" value="1"/>
</dbReference>
<dbReference type="PROSITE" id="PS50883">
    <property type="entry name" value="EAL"/>
    <property type="match status" value="1"/>
</dbReference>
<dbReference type="InterPro" id="IPR003660">
    <property type="entry name" value="HAMP_dom"/>
</dbReference>
<feature type="domain" description="HAMP" evidence="3">
    <location>
        <begin position="292"/>
        <end position="344"/>
    </location>
</feature>
<dbReference type="InterPro" id="IPR001633">
    <property type="entry name" value="EAL_dom"/>
</dbReference>
<sequence>MRRRLNQTILLYVGGLIVFTSLIILVNVWISTTEHARNQLRNDLSVGQAITQRILQNREQQLATSAQVLTDDWGFKQAVVQALRDKQTMRSVLLNFGRRINVDMMAVIDVNGTMVFDRDNIPATFSQQAASMAQQALFGGTQTQILHSDGKIYQVFLLPVKAPNPIAVAMLGFEIGLPLLRELSTISQLDVSITLTHNQLTQRLLSTLPADNHVAQHEPDQLNWINIALFNQQVFAAQSALLSQHDQQRIELQLSENVQQLFAGFSRLQLQISIIALLCVLLAVLITAIIARRVTRPIRNLVNQSSHIAHGNYRHLSETDGSLEVNELTHAFNTMQDNIQNREAQIRFQAEHDLLTGLNNRNALSAHITGMFDQQQAFQAIGIKVRGFRNINDVFGHQNADLCLTILAQRLAQQTAYCARTAGGEFALISPRGCSDEQLGALLRDLQAPVLLGNVEYRPAIALGYLDCPQQADSTEQVLRRLHIVLDDPRQKDLPWVKFDVQLEQDYLRRLTIISELKLALETSPNQFAVHYQPKINTQTGQCHGAEALVRWTSPTLGFVAPDVFIGLAEQAGIIHQLTFRVLQQVIEDSHNLERAGYAICIAINLSAQDILKSTIVDQLISQVKHANLSGKHISFELTESDLVSDATTAITQLQRLRDAGFQLAIDDFGTGYSSLAYLRSMPVNTLKVDKSFVLKLDENAADRQIVQTIIQLAHSFHLDVVAEGVESWNSWELLKSWRCESLQGFYIAKPLTFRDFTHWLEQQEQP</sequence>
<evidence type="ECO:0000313" key="6">
    <source>
        <dbReference type="Proteomes" id="UP001596364"/>
    </source>
</evidence>
<proteinExistence type="predicted"/>
<reference evidence="6" key="1">
    <citation type="journal article" date="2019" name="Int. J. Syst. Evol. Microbiol.">
        <title>The Global Catalogue of Microorganisms (GCM) 10K type strain sequencing project: providing services to taxonomists for standard genome sequencing and annotation.</title>
        <authorList>
            <consortium name="The Broad Institute Genomics Platform"/>
            <consortium name="The Broad Institute Genome Sequencing Center for Infectious Disease"/>
            <person name="Wu L."/>
            <person name="Ma J."/>
        </authorList>
    </citation>
    <scope>NUCLEOTIDE SEQUENCE [LARGE SCALE GENOMIC DNA]</scope>
    <source>
        <strain evidence="6">CGMCC 1.16031</strain>
    </source>
</reference>
<dbReference type="SUPFAM" id="SSF158472">
    <property type="entry name" value="HAMP domain-like"/>
    <property type="match status" value="1"/>
</dbReference>
<keyword evidence="6" id="KW-1185">Reference proteome</keyword>
<dbReference type="InterPro" id="IPR035919">
    <property type="entry name" value="EAL_sf"/>
</dbReference>
<dbReference type="SMART" id="SM00267">
    <property type="entry name" value="GGDEF"/>
    <property type="match status" value="1"/>
</dbReference>
<comment type="caution">
    <text evidence="5">The sequence shown here is derived from an EMBL/GenBank/DDBJ whole genome shotgun (WGS) entry which is preliminary data.</text>
</comment>
<evidence type="ECO:0000313" key="5">
    <source>
        <dbReference type="EMBL" id="MFC6441246.1"/>
    </source>
</evidence>
<evidence type="ECO:0000259" key="4">
    <source>
        <dbReference type="PROSITE" id="PS50887"/>
    </source>
</evidence>
<dbReference type="InterPro" id="IPR050706">
    <property type="entry name" value="Cyclic-di-GMP_PDE-like"/>
</dbReference>
<accession>A0ABW1XN84</accession>
<dbReference type="PROSITE" id="PS50885">
    <property type="entry name" value="HAMP"/>
    <property type="match status" value="1"/>
</dbReference>
<name>A0ABW1XN84_9ALTE</name>
<dbReference type="CDD" id="cd06225">
    <property type="entry name" value="HAMP"/>
    <property type="match status" value="1"/>
</dbReference>
<dbReference type="NCBIfam" id="TIGR00254">
    <property type="entry name" value="GGDEF"/>
    <property type="match status" value="1"/>
</dbReference>
<feature type="domain" description="EAL" evidence="2">
    <location>
        <begin position="510"/>
        <end position="765"/>
    </location>
</feature>
<keyword evidence="1" id="KW-1133">Transmembrane helix</keyword>